<dbReference type="InterPro" id="IPR014825">
    <property type="entry name" value="DNA_alkylation"/>
</dbReference>
<dbReference type="InterPro" id="IPR016024">
    <property type="entry name" value="ARM-type_fold"/>
</dbReference>
<evidence type="ECO:0008006" key="3">
    <source>
        <dbReference type="Google" id="ProtNLM"/>
    </source>
</evidence>
<dbReference type="Proteomes" id="UP000050833">
    <property type="component" value="Unassembled WGS sequence"/>
</dbReference>
<protein>
    <recommendedName>
        <fullName evidence="3">DNA alkylation repair enzyme</fullName>
    </recommendedName>
</protein>
<dbReference type="PANTHER" id="PTHR34070">
    <property type="entry name" value="ARMADILLO-TYPE FOLD"/>
    <property type="match status" value="1"/>
</dbReference>
<dbReference type="Gene3D" id="1.25.10.90">
    <property type="match status" value="2"/>
</dbReference>
<evidence type="ECO:0000313" key="1">
    <source>
        <dbReference type="EMBL" id="KQC86767.1"/>
    </source>
</evidence>
<sequence>MDKTVRERLFSMSEEKYRDFSKALIPGCDNMLGVRVPLIRKYARELIKENEDWQGLLEEDDLYFEETMLRGFITGIAMAKEDDVKIARKKLNEFLPYINNWSINDGFCKEFRIIDKHHDEFINDIEKMTASKKEYVARAGLVLLLEHYVKIDMAGNKIARKKTVDRYDIDLESILTDEGVIEERNALQSDSDTSKVRYNNEALNSVYKGKYTDKILELVNRDFSKNGYYTQMAAGWLIAELFVVYPKAVWDFLNDKNNLKLDEVSYKKAIRKICESKIPTKQLKKYIVTVQS</sequence>
<dbReference type="CDD" id="cd06561">
    <property type="entry name" value="AlkD_like"/>
    <property type="match status" value="1"/>
</dbReference>
<dbReference type="SUPFAM" id="SSF48371">
    <property type="entry name" value="ARM repeat"/>
    <property type="match status" value="2"/>
</dbReference>
<gene>
    <name evidence="1" type="ORF">APZ18_06275</name>
</gene>
<dbReference type="PANTHER" id="PTHR34070:SF1">
    <property type="entry name" value="DNA ALKYLATION REPAIR PROTEIN"/>
    <property type="match status" value="1"/>
</dbReference>
<dbReference type="Pfam" id="PF08713">
    <property type="entry name" value="DNA_alkylation"/>
    <property type="match status" value="1"/>
</dbReference>
<comment type="caution">
    <text evidence="1">The sequence shown here is derived from an EMBL/GenBank/DDBJ whole genome shotgun (WGS) entry which is preliminary data.</text>
</comment>
<dbReference type="EMBL" id="LLKB01000001">
    <property type="protein sequence ID" value="KQC86767.1"/>
    <property type="molecule type" value="Genomic_DNA"/>
</dbReference>
<organism evidence="1 2">
    <name type="scientific">Butyribacter intestini</name>
    <dbReference type="NCBI Taxonomy" id="1703332"/>
    <lineage>
        <taxon>Bacteria</taxon>
        <taxon>Bacillati</taxon>
        <taxon>Bacillota</taxon>
        <taxon>Clostridia</taxon>
        <taxon>Lachnospirales</taxon>
        <taxon>Lachnospiraceae</taxon>
        <taxon>Butyribacter</taxon>
    </lineage>
</organism>
<keyword evidence="2" id="KW-1185">Reference proteome</keyword>
<dbReference type="AlphaFoldDB" id="A0AAW3JVH3"/>
<accession>A0AAW3JVH3</accession>
<evidence type="ECO:0000313" key="2">
    <source>
        <dbReference type="Proteomes" id="UP000050833"/>
    </source>
</evidence>
<name>A0AAW3JVH3_9FIRM</name>
<dbReference type="RefSeq" id="WP_055942680.1">
    <property type="nucleotide sequence ID" value="NZ_JAQDCV010000001.1"/>
</dbReference>
<reference evidence="1 2" key="1">
    <citation type="submission" date="2015-10" db="EMBL/GenBank/DDBJ databases">
        <title>Butyribacter intestini gen. nov., sp. nov., a butyric acid-producing bacterium of the family Lachnospiraceae isolated from the human faeces.</title>
        <authorList>
            <person name="Zou Y."/>
            <person name="Xue W."/>
            <person name="Luo G."/>
            <person name="Lv M."/>
        </authorList>
    </citation>
    <scope>NUCLEOTIDE SEQUENCE [LARGE SCALE GENOMIC DNA]</scope>
    <source>
        <strain evidence="1 2">TF01-11</strain>
    </source>
</reference>
<proteinExistence type="predicted"/>